<evidence type="ECO:0000313" key="3">
    <source>
        <dbReference type="Proteomes" id="UP000005087"/>
    </source>
</evidence>
<dbReference type="EMBL" id="CM001484">
    <property type="protein sequence ID" value="EIE98945.1"/>
    <property type="molecule type" value="Genomic_DNA"/>
</dbReference>
<reference evidence="2 3" key="1">
    <citation type="submission" date="2011-09" db="EMBL/GenBank/DDBJ databases">
        <authorList>
            <consortium name="US DOE Joint Genome Institute (JGI-PGF)"/>
            <person name="Lucas S."/>
            <person name="Han J."/>
            <person name="Lapidus A."/>
            <person name="Cheng J.-F."/>
            <person name="Goodwin L."/>
            <person name="Pitluck S."/>
            <person name="Peters L."/>
            <person name="Land M.L."/>
            <person name="Hauser L."/>
            <person name="Brambilla E."/>
            <person name="Klenk H.-P."/>
            <person name="Woyke T.J."/>
        </authorList>
    </citation>
    <scope>NUCLEOTIDE SEQUENCE [LARGE SCALE GENOMIC DNA]</scope>
    <source>
        <strain evidence="2 3">K62</strain>
    </source>
</reference>
<dbReference type="Proteomes" id="UP000005087">
    <property type="component" value="Chromosome"/>
</dbReference>
<gene>
    <name evidence="2" type="ORF">SacglDRAFT_02039</name>
</gene>
<feature type="compositionally biased region" description="Low complexity" evidence="1">
    <location>
        <begin position="400"/>
        <end position="411"/>
    </location>
</feature>
<dbReference type="HOGENOM" id="CLU_723374_0_0_11"/>
<sequence>MDRSLDQLAHRLLIQCSPAQVNVAADIAAAHDGGLVITGDSPEPIVSKLRARGFTGPVLCDANRYSGPHRVNARRGLRPAWCRRQHELGLIAVTDSGYLELGDWDSLRSILYTAAWQRGPVIAMLPLAARWLFHREDVDHMARELDAHGVPVAIALEHSGDPFGARYVVRHFLRLLRKVSVPVLVLRSDVSAIGALCHGAHAAAIGTTSTLRHLYPARSYRGGRPTTVSVFVKELLSYHRLDTCEAVFALAPETGHFWLCNCAVCGGNTLARLRTAENPRAVALRHSLHSQFLTYRQVVDRRYAREQLASVWHNTCSTALAAHRRIAEHASSWRVPDHLRRWCSVTDDPLRHYRETLLPNAAPPLPASPTPEPRSRGNAHRSRPDVGLGPGPERNRVPMSPGRRTTPRTSTDAPPSTDCRGTSRSSP</sequence>
<proteinExistence type="predicted"/>
<accession>I1D1X1</accession>
<feature type="compositionally biased region" description="Pro residues" evidence="1">
    <location>
        <begin position="361"/>
        <end position="372"/>
    </location>
</feature>
<name>I1D1X1_9PSEU</name>
<organism evidence="2 3">
    <name type="scientific">Saccharomonospora glauca K62</name>
    <dbReference type="NCBI Taxonomy" id="928724"/>
    <lineage>
        <taxon>Bacteria</taxon>
        <taxon>Bacillati</taxon>
        <taxon>Actinomycetota</taxon>
        <taxon>Actinomycetes</taxon>
        <taxon>Pseudonocardiales</taxon>
        <taxon>Pseudonocardiaceae</taxon>
        <taxon>Saccharomonospora</taxon>
    </lineage>
</organism>
<evidence type="ECO:0000256" key="1">
    <source>
        <dbReference type="SAM" id="MobiDB-lite"/>
    </source>
</evidence>
<feature type="region of interest" description="Disordered" evidence="1">
    <location>
        <begin position="358"/>
        <end position="427"/>
    </location>
</feature>
<dbReference type="RefSeq" id="WP_005464129.1">
    <property type="nucleotide sequence ID" value="NZ_CM001484.1"/>
</dbReference>
<evidence type="ECO:0000313" key="2">
    <source>
        <dbReference type="EMBL" id="EIE98945.1"/>
    </source>
</evidence>
<protein>
    <submittedName>
        <fullName evidence="2">Uncharacterized protein</fullName>
    </submittedName>
</protein>
<dbReference type="eggNOG" id="ENOG5031CU8">
    <property type="taxonomic scope" value="Bacteria"/>
</dbReference>
<reference evidence="3" key="2">
    <citation type="submission" date="2012-01" db="EMBL/GenBank/DDBJ databases">
        <title>Noncontiguous Finished sequence of chromosome of Saccharomonospora glauca K62.</title>
        <authorList>
            <consortium name="US DOE Joint Genome Institute"/>
            <person name="Lucas S."/>
            <person name="Han J."/>
            <person name="Lapidus A."/>
            <person name="Cheng J.-F."/>
            <person name="Goodwin L."/>
            <person name="Pitluck S."/>
            <person name="Peters L."/>
            <person name="Mikhailova N."/>
            <person name="Held B."/>
            <person name="Detter J.C."/>
            <person name="Han C."/>
            <person name="Tapia R."/>
            <person name="Land M."/>
            <person name="Hauser L."/>
            <person name="Kyrpides N."/>
            <person name="Ivanova N."/>
            <person name="Pagani I."/>
            <person name="Brambilla E.-M."/>
            <person name="Klenk H.-P."/>
            <person name="Woyke T."/>
        </authorList>
    </citation>
    <scope>NUCLEOTIDE SEQUENCE [LARGE SCALE GENOMIC DNA]</scope>
    <source>
        <strain evidence="3">K62</strain>
    </source>
</reference>
<keyword evidence="3" id="KW-1185">Reference proteome</keyword>
<dbReference type="AlphaFoldDB" id="I1D1X1"/>